<keyword evidence="3" id="KW-0238">DNA-binding</keyword>
<dbReference type="PANTHER" id="PTHR30537:SF35">
    <property type="entry name" value="TRANSCRIPTIONAL REGULATORY PROTEIN"/>
    <property type="match status" value="1"/>
</dbReference>
<dbReference type="Gene3D" id="3.40.190.290">
    <property type="match status" value="1"/>
</dbReference>
<dbReference type="Pfam" id="PF03466">
    <property type="entry name" value="LysR_substrate"/>
    <property type="match status" value="1"/>
</dbReference>
<dbReference type="GO" id="GO:0003700">
    <property type="term" value="F:DNA-binding transcription factor activity"/>
    <property type="evidence" value="ECO:0007669"/>
    <property type="project" value="InterPro"/>
</dbReference>
<dbReference type="InterPro" id="IPR058163">
    <property type="entry name" value="LysR-type_TF_proteobact-type"/>
</dbReference>
<dbReference type="InterPro" id="IPR000847">
    <property type="entry name" value="LysR_HTH_N"/>
</dbReference>
<keyword evidence="2" id="KW-0805">Transcription regulation</keyword>
<evidence type="ECO:0000256" key="3">
    <source>
        <dbReference type="ARBA" id="ARBA00023125"/>
    </source>
</evidence>
<protein>
    <submittedName>
        <fullName evidence="6">LysR family transcriptional regulator</fullName>
    </submittedName>
</protein>
<comment type="similarity">
    <text evidence="1">Belongs to the LysR transcriptional regulatory family.</text>
</comment>
<evidence type="ECO:0000256" key="2">
    <source>
        <dbReference type="ARBA" id="ARBA00023015"/>
    </source>
</evidence>
<dbReference type="RefSeq" id="WP_105594000.1">
    <property type="nucleotide sequence ID" value="NZ_PDET01000012.1"/>
</dbReference>
<dbReference type="Pfam" id="PF00126">
    <property type="entry name" value="HTH_1"/>
    <property type="match status" value="1"/>
</dbReference>
<evidence type="ECO:0000313" key="7">
    <source>
        <dbReference type="Proteomes" id="UP000239181"/>
    </source>
</evidence>
<evidence type="ECO:0000256" key="4">
    <source>
        <dbReference type="ARBA" id="ARBA00023163"/>
    </source>
</evidence>
<accession>A0A2S9I965</accession>
<dbReference type="GO" id="GO:0006351">
    <property type="term" value="P:DNA-templated transcription"/>
    <property type="evidence" value="ECO:0007669"/>
    <property type="project" value="TreeGrafter"/>
</dbReference>
<proteinExistence type="inferred from homology"/>
<dbReference type="SUPFAM" id="SSF46785">
    <property type="entry name" value="Winged helix' DNA-binding domain"/>
    <property type="match status" value="1"/>
</dbReference>
<evidence type="ECO:0000256" key="1">
    <source>
        <dbReference type="ARBA" id="ARBA00009437"/>
    </source>
</evidence>
<dbReference type="SUPFAM" id="SSF53850">
    <property type="entry name" value="Periplasmic binding protein-like II"/>
    <property type="match status" value="1"/>
</dbReference>
<dbReference type="CDD" id="cd08422">
    <property type="entry name" value="PBP2_CrgA_like"/>
    <property type="match status" value="1"/>
</dbReference>
<dbReference type="InterPro" id="IPR005119">
    <property type="entry name" value="LysR_subst-bd"/>
</dbReference>
<organism evidence="6 7">
    <name type="scientific">Pantoea coffeiphila</name>
    <dbReference type="NCBI Taxonomy" id="1465635"/>
    <lineage>
        <taxon>Bacteria</taxon>
        <taxon>Pseudomonadati</taxon>
        <taxon>Pseudomonadota</taxon>
        <taxon>Gammaproteobacteria</taxon>
        <taxon>Enterobacterales</taxon>
        <taxon>Erwiniaceae</taxon>
        <taxon>Pantoea</taxon>
    </lineage>
</organism>
<dbReference type="Gene3D" id="1.10.10.10">
    <property type="entry name" value="Winged helix-like DNA-binding domain superfamily/Winged helix DNA-binding domain"/>
    <property type="match status" value="1"/>
</dbReference>
<dbReference type="InterPro" id="IPR036390">
    <property type="entry name" value="WH_DNA-bd_sf"/>
</dbReference>
<dbReference type="OrthoDB" id="9786526at2"/>
<dbReference type="GO" id="GO:0043565">
    <property type="term" value="F:sequence-specific DNA binding"/>
    <property type="evidence" value="ECO:0007669"/>
    <property type="project" value="TreeGrafter"/>
</dbReference>
<dbReference type="AlphaFoldDB" id="A0A2S9I965"/>
<comment type="caution">
    <text evidence="6">The sequence shown here is derived from an EMBL/GenBank/DDBJ whole genome shotgun (WGS) entry which is preliminary data.</text>
</comment>
<dbReference type="Proteomes" id="UP000239181">
    <property type="component" value="Unassembled WGS sequence"/>
</dbReference>
<dbReference type="FunFam" id="3.40.190.290:FF:000001">
    <property type="entry name" value="Transcriptional regulator, LysR family"/>
    <property type="match status" value="1"/>
</dbReference>
<keyword evidence="7" id="KW-1185">Reference proteome</keyword>
<evidence type="ECO:0000259" key="5">
    <source>
        <dbReference type="PROSITE" id="PS50931"/>
    </source>
</evidence>
<evidence type="ECO:0000313" key="6">
    <source>
        <dbReference type="EMBL" id="PRD14343.1"/>
    </source>
</evidence>
<feature type="domain" description="HTH lysR-type" evidence="5">
    <location>
        <begin position="1"/>
        <end position="59"/>
    </location>
</feature>
<reference evidence="6 7" key="1">
    <citation type="submission" date="2017-10" db="EMBL/GenBank/DDBJ databases">
        <title>Draft genome of two endophytic bacteria isolated from 'guarana' Paullinia cupana (Mart.) Ducke.</title>
        <authorList>
            <person name="Siqueira K.A."/>
            <person name="Liotti R.G."/>
            <person name="Mendes T.A."/>
            <person name="Soares M.A."/>
        </authorList>
    </citation>
    <scope>NUCLEOTIDE SEQUENCE [LARGE SCALE GENOMIC DNA]</scope>
    <source>
        <strain evidence="6 7">342</strain>
    </source>
</reference>
<dbReference type="PROSITE" id="PS50931">
    <property type="entry name" value="HTH_LYSR"/>
    <property type="match status" value="1"/>
</dbReference>
<dbReference type="PANTHER" id="PTHR30537">
    <property type="entry name" value="HTH-TYPE TRANSCRIPTIONAL REGULATOR"/>
    <property type="match status" value="1"/>
</dbReference>
<gene>
    <name evidence="6" type="ORF">CQW29_17020</name>
</gene>
<dbReference type="InterPro" id="IPR036388">
    <property type="entry name" value="WH-like_DNA-bd_sf"/>
</dbReference>
<sequence>MDRLTAANVFITIVQRGSLTAAADVLGMSRAMITRYLSEMETWSGARLLHRSTRRLSLTPAGEHALVRCRQLLQLAGEIEQSNQPEGEALAGLLRISCSLSLGNSVLAAAITAFQQRYPRIRIDLHSSNQLVNLVEERIDLALRITGQLEPNLIARPLSACESVICATPAYLAREGTPQHPEQLVHHNCLTYSHFGKSLWNFSRGEEHDTVAVSGSISANDSLILLSATLAGAGISMQPLHSVGALLESGRLVALLPEFQLDSLGIFAIYTSRQHQSRQLRALLDFLVEWFAGEEAARRLQGLL</sequence>
<dbReference type="EMBL" id="PDET01000012">
    <property type="protein sequence ID" value="PRD14343.1"/>
    <property type="molecule type" value="Genomic_DNA"/>
</dbReference>
<keyword evidence="4" id="KW-0804">Transcription</keyword>
<name>A0A2S9I965_9GAMM</name>